<organism evidence="2 3">
    <name type="scientific">Actinacidiphila acididurans</name>
    <dbReference type="NCBI Taxonomy" id="2784346"/>
    <lineage>
        <taxon>Bacteria</taxon>
        <taxon>Bacillati</taxon>
        <taxon>Actinomycetota</taxon>
        <taxon>Actinomycetes</taxon>
        <taxon>Kitasatosporales</taxon>
        <taxon>Streptomycetaceae</taxon>
        <taxon>Actinacidiphila</taxon>
    </lineage>
</organism>
<dbReference type="RefSeq" id="WP_205363591.1">
    <property type="nucleotide sequence ID" value="NZ_JADKYB010000030.1"/>
</dbReference>
<dbReference type="EMBL" id="JADKYB010000030">
    <property type="protein sequence ID" value="MBM9509996.1"/>
    <property type="molecule type" value="Genomic_DNA"/>
</dbReference>
<gene>
    <name evidence="2" type="ORF">ITX44_36660</name>
</gene>
<sequence>MADYLPPVVAKLEGDHSGLTRVLASSKEDVKRWALEVGKTKATLQVDAKLADGTLAALRQKIADSPAAKLDVDLRLKTGTLTTLRDKVKDSTAARLDVTVALESGTLATLRQEVRDSPAAKLSTELRLADGTLAALRQKVKDSTAATLLVELNLQTGTLAAVRDKVKDSAAAKLSVAASLDSSTLATVRQEVADGDPAKLGVDLRLKDGTLAALREKVADSPAAKLKVKLDLATGEREALQTQLADREVQVKVTPKLDQVALRRVQTVLMELGRPITVSVRPDTDTGAQARAEARIARLTRDRTVVVRTRVIGGGSPGGGGGGGIADDIKPLATLISLAPSLVPVAASLTASLVSIAEQAGAAGVALGAFGLAAKSQITAIGAAADAQAKYNAAVAKYGANSKQAIAAQEASARSLDGMPAATQRATEGWLGLKDAFKAWSDSLAGATMEPVNRSFAVAEAILPRLSPLVRTAADQLNRFVTIAGGAVASPGLDGLMKRLTAFSGGVLKRLNDDLVHFLRYLDEGPHNGAIAQVFAYAKAEGPQVHQALDDIARAIGTILKASAQAGPGLLTVVDDIARLVAALPPSFVATVLDAYAAFRLFKVASAGITAVTGAVTSLSGRLVVLRAASQAAGGGLAGVRAAIGSISTAGKIGGAIAVIAGIAVVLDKLSSSGKKAPDVDRMTTALGRLSQTGKASGELTSVFGADLDGLGKAIDRVSGKSSGMDKFNDTMNRVFTLGMGQSNSMKQAKKDIDAIDKGLAALVSGGHADQAAQALKDLSKAGLNIPKKSLDDYNSALADAAFQAKLTAQSEGMFGDQAQQVQKKLDAQKQAAQGLQQAILDLNDANRAALDAESAYQQSIDDATAAIKGHRDALHYSNGELNLNSQKAREAYAALSQMAAAAEASSTATLQQTGSQEKANKVLIDAHDRLVATAEKMGLSTSEAHKLADALDNIKDPKIQVTVATQAAEANLAAAKKKVDSFPKSTRTKANFDYQQAAADVQFFQRIIDQLHGKTVTVRINNVSTQVNAKDYYSQGPHKNAYGGVVRAFDAGGTVPGYAPMRDTVPAVLSPGEGVLVPEATRALGGESGINAINRQARSGGSLSSASLSGGVAPIGREVAAGLWQGLQSQQGWLAAQARQFALSTIPQPMADALGIASPSKVAMSLGRWVGAGMVQGLTGSTASVKSATLRLTRSIEQVFHDDAQRQLASDRKSFENLVGVKGKKAARERSDLLADMKQQQKYLSEDSAISRFVAVDNQRLLKLAAQRDSVASKLKTAQANLSSLQKQWTSERDQVASQILQGASVVTAAPQAGFALTAGDVVNNLKDQAEKGSTFAAELQQLQKAGLRSDLIAQIAAAGVDQGGATAAALAGASKDTIKQLNSIQANLASSANATGAAVADSMYKAGIDSAKGLIKGLESQESAIEKQMLKIAKSMQTAIREELGIHSPSTVMAMDGEHTGRGFALGLDRSVKHVQIAASGLAMAARQGASLTSSGGYRGGGGGEVHYHYNSVNLTVQGSVTTARQLVDEVENALAVRARTNPGGFRPAATWSGR</sequence>
<dbReference type="PANTHER" id="PTHR34491:SF74">
    <property type="entry name" value="DUF4456 DOMAIN-CONTAINING PROTEIN"/>
    <property type="match status" value="1"/>
</dbReference>
<keyword evidence="1" id="KW-0175">Coiled coil</keyword>
<keyword evidence="3" id="KW-1185">Reference proteome</keyword>
<proteinExistence type="predicted"/>
<feature type="coiled-coil region" evidence="1">
    <location>
        <begin position="819"/>
        <end position="846"/>
    </location>
</feature>
<accession>A0ABS2U5K2</accession>
<evidence type="ECO:0000256" key="1">
    <source>
        <dbReference type="SAM" id="Coils"/>
    </source>
</evidence>
<comment type="caution">
    <text evidence="2">The sequence shown here is derived from an EMBL/GenBank/DDBJ whole genome shotgun (WGS) entry which is preliminary data.</text>
</comment>
<reference evidence="2 3" key="1">
    <citation type="submission" date="2021-01" db="EMBL/GenBank/DDBJ databases">
        <title>Streptomyces acididurans sp. nov., isolated from a peat swamp forest soil.</title>
        <authorList>
            <person name="Chantavorakit T."/>
            <person name="Duangmal K."/>
        </authorList>
    </citation>
    <scope>NUCLEOTIDE SEQUENCE [LARGE SCALE GENOMIC DNA]</scope>
    <source>
        <strain evidence="2 3">KK5PA1</strain>
    </source>
</reference>
<protein>
    <recommendedName>
        <fullName evidence="4">Chromosome partition protein Smc</fullName>
    </recommendedName>
</protein>
<evidence type="ECO:0000313" key="3">
    <source>
        <dbReference type="Proteomes" id="UP000749040"/>
    </source>
</evidence>
<dbReference type="Proteomes" id="UP000749040">
    <property type="component" value="Unassembled WGS sequence"/>
</dbReference>
<name>A0ABS2U5K2_9ACTN</name>
<dbReference type="PANTHER" id="PTHR34491">
    <property type="entry name" value="A-TYPE INCLUSION PROTEIN, PUTATIVE-RELATED"/>
    <property type="match status" value="1"/>
</dbReference>
<evidence type="ECO:0000313" key="2">
    <source>
        <dbReference type="EMBL" id="MBM9509996.1"/>
    </source>
</evidence>
<evidence type="ECO:0008006" key="4">
    <source>
        <dbReference type="Google" id="ProtNLM"/>
    </source>
</evidence>